<dbReference type="AlphaFoldDB" id="A0A1T4PV85"/>
<dbReference type="CDD" id="cd08432">
    <property type="entry name" value="PBP2_GcdR_TrpI_HvrB_AmpR_like"/>
    <property type="match status" value="1"/>
</dbReference>
<organism evidence="6 7">
    <name type="scientific">Enhydrobacter aerosaccus</name>
    <dbReference type="NCBI Taxonomy" id="225324"/>
    <lineage>
        <taxon>Bacteria</taxon>
        <taxon>Pseudomonadati</taxon>
        <taxon>Pseudomonadota</taxon>
        <taxon>Alphaproteobacteria</taxon>
        <taxon>Hyphomicrobiales</taxon>
        <taxon>Enhydrobacter</taxon>
    </lineage>
</organism>
<dbReference type="PRINTS" id="PR00039">
    <property type="entry name" value="HTHLYSR"/>
</dbReference>
<dbReference type="InterPro" id="IPR036388">
    <property type="entry name" value="WH-like_DNA-bd_sf"/>
</dbReference>
<dbReference type="InterPro" id="IPR000847">
    <property type="entry name" value="LysR_HTH_N"/>
</dbReference>
<dbReference type="EMBL" id="FUWJ01000002">
    <property type="protein sequence ID" value="SJZ95474.1"/>
    <property type="molecule type" value="Genomic_DNA"/>
</dbReference>
<keyword evidence="3" id="KW-0238">DNA-binding</keyword>
<dbReference type="NCBIfam" id="NF008352">
    <property type="entry name" value="PRK11139.1"/>
    <property type="match status" value="1"/>
</dbReference>
<dbReference type="SUPFAM" id="SSF53850">
    <property type="entry name" value="Periplasmic binding protein-like II"/>
    <property type="match status" value="1"/>
</dbReference>
<evidence type="ECO:0000256" key="1">
    <source>
        <dbReference type="ARBA" id="ARBA00009437"/>
    </source>
</evidence>
<comment type="similarity">
    <text evidence="1">Belongs to the LysR transcriptional regulatory family.</text>
</comment>
<accession>A0A1T4PV85</accession>
<evidence type="ECO:0000256" key="2">
    <source>
        <dbReference type="ARBA" id="ARBA00023015"/>
    </source>
</evidence>
<dbReference type="GO" id="GO:0043565">
    <property type="term" value="F:sequence-specific DNA binding"/>
    <property type="evidence" value="ECO:0007669"/>
    <property type="project" value="TreeGrafter"/>
</dbReference>
<keyword evidence="2" id="KW-0805">Transcription regulation</keyword>
<dbReference type="Proteomes" id="UP000190092">
    <property type="component" value="Unassembled WGS sequence"/>
</dbReference>
<dbReference type="SUPFAM" id="SSF46785">
    <property type="entry name" value="Winged helix' DNA-binding domain"/>
    <property type="match status" value="1"/>
</dbReference>
<evidence type="ECO:0000313" key="7">
    <source>
        <dbReference type="Proteomes" id="UP000190092"/>
    </source>
</evidence>
<evidence type="ECO:0000313" key="6">
    <source>
        <dbReference type="EMBL" id="SJZ95474.1"/>
    </source>
</evidence>
<evidence type="ECO:0000256" key="4">
    <source>
        <dbReference type="ARBA" id="ARBA00023163"/>
    </source>
</evidence>
<dbReference type="STRING" id="225324.SAMN02745126_03034"/>
<evidence type="ECO:0000259" key="5">
    <source>
        <dbReference type="PROSITE" id="PS50931"/>
    </source>
</evidence>
<dbReference type="Pfam" id="PF00126">
    <property type="entry name" value="HTH_1"/>
    <property type="match status" value="1"/>
</dbReference>
<dbReference type="Pfam" id="PF03466">
    <property type="entry name" value="LysR_substrate"/>
    <property type="match status" value="1"/>
</dbReference>
<keyword evidence="7" id="KW-1185">Reference proteome</keyword>
<dbReference type="RefSeq" id="WP_085934664.1">
    <property type="nucleotide sequence ID" value="NZ_FUWJ01000002.1"/>
</dbReference>
<dbReference type="InterPro" id="IPR005119">
    <property type="entry name" value="LysR_subst-bd"/>
</dbReference>
<dbReference type="Gene3D" id="3.40.190.10">
    <property type="entry name" value="Periplasmic binding protein-like II"/>
    <property type="match status" value="2"/>
</dbReference>
<dbReference type="PANTHER" id="PTHR30537">
    <property type="entry name" value="HTH-TYPE TRANSCRIPTIONAL REGULATOR"/>
    <property type="match status" value="1"/>
</dbReference>
<name>A0A1T4PV85_9HYPH</name>
<keyword evidence="4" id="KW-0804">Transcription</keyword>
<dbReference type="FunFam" id="1.10.10.10:FF:000038">
    <property type="entry name" value="Glycine cleavage system transcriptional activator"/>
    <property type="match status" value="1"/>
</dbReference>
<dbReference type="PANTHER" id="PTHR30537:SF74">
    <property type="entry name" value="HTH-TYPE TRANSCRIPTIONAL REGULATOR TRPI"/>
    <property type="match status" value="1"/>
</dbReference>
<dbReference type="InterPro" id="IPR058163">
    <property type="entry name" value="LysR-type_TF_proteobact-type"/>
</dbReference>
<dbReference type="OrthoDB" id="9794694at2"/>
<dbReference type="GO" id="GO:0006351">
    <property type="term" value="P:DNA-templated transcription"/>
    <property type="evidence" value="ECO:0007669"/>
    <property type="project" value="TreeGrafter"/>
</dbReference>
<sequence length="307" mass="34519">MSRSQLPLNALRAFEAAARHASFTHAAEELHVTQAAVSHQVKALEERLGVALFVRRPRGLEITGEGQALLPDLRDAFDRMTNALERVGRKANSGTLNVSLVTTFALGWLAPRLHRFQAKHPEIEVRMTTSQRRIDFAREDFDCAIRFAVQPEPDLHATRLFSDVLTPLCGKRYKDKLKTLEDLKRVPFIDMTYDPEWAIWLRAVGMGDFKPKRVLTFDSTMIAVEAAMEGAGVALGPPQLFREELAEERLFQPFPQIVDSGKAWWFVCPPASASRPKTRAFEDWLVEELSAPQTRSARTALAAGGRR</sequence>
<protein>
    <submittedName>
        <fullName evidence="6">LysR family transcriptional regulator, regulator of gene expression of beta-lactamase</fullName>
    </submittedName>
</protein>
<dbReference type="Gene3D" id="1.10.10.10">
    <property type="entry name" value="Winged helix-like DNA-binding domain superfamily/Winged helix DNA-binding domain"/>
    <property type="match status" value="1"/>
</dbReference>
<dbReference type="PROSITE" id="PS50931">
    <property type="entry name" value="HTH_LYSR"/>
    <property type="match status" value="1"/>
</dbReference>
<evidence type="ECO:0000256" key="3">
    <source>
        <dbReference type="ARBA" id="ARBA00023125"/>
    </source>
</evidence>
<gene>
    <name evidence="6" type="ORF">SAMN02745126_03034</name>
</gene>
<reference evidence="7" key="1">
    <citation type="submission" date="2017-02" db="EMBL/GenBank/DDBJ databases">
        <authorList>
            <person name="Varghese N."/>
            <person name="Submissions S."/>
        </authorList>
    </citation>
    <scope>NUCLEOTIDE SEQUENCE [LARGE SCALE GENOMIC DNA]</scope>
    <source>
        <strain evidence="7">ATCC 27094</strain>
    </source>
</reference>
<dbReference type="GO" id="GO:0003700">
    <property type="term" value="F:DNA-binding transcription factor activity"/>
    <property type="evidence" value="ECO:0007669"/>
    <property type="project" value="InterPro"/>
</dbReference>
<feature type="domain" description="HTH lysR-type" evidence="5">
    <location>
        <begin position="6"/>
        <end position="63"/>
    </location>
</feature>
<dbReference type="InterPro" id="IPR036390">
    <property type="entry name" value="WH_DNA-bd_sf"/>
</dbReference>
<proteinExistence type="inferred from homology"/>